<sequence length="332" mass="38117">MENFKAIVEEIWKMQFEDHNMFQVVNKLKMLKFLLKKLAWKKGSLRERVDKCREDLKCAQLLRDKHPHDDSIKEKEAKYLSVYIEAIDDEESLMLQHAKSEWISKGDINTKFFHKIIKSRANVNRIFSICNEKGDRFEGEDATTQINNDGAELMVQEIADKEIKEAMFSIGENKAPWPDGLPPLSLKAHGILLARIGYNCKNGPKRCALKIDIAKAYDTVIWCFLENVLINFGFHMKMVKWIMTCVSTIEFTIGVNGERHGYFRHGRGLRQGDLISPYLFTIVMEILCGNSVYGLLPNIDESTIFFGSINELIASILSAMQAYWVSAVKIPK</sequence>
<proteinExistence type="predicted"/>
<dbReference type="PANTHER" id="PTHR33116:SF76">
    <property type="entry name" value="DUF4283 DOMAIN-CONTAINING PROTEIN"/>
    <property type="match status" value="1"/>
</dbReference>
<dbReference type="InterPro" id="IPR000477">
    <property type="entry name" value="RT_dom"/>
</dbReference>
<keyword evidence="3" id="KW-0548">Nucleotidyltransferase</keyword>
<dbReference type="PANTHER" id="PTHR33116">
    <property type="entry name" value="REVERSE TRANSCRIPTASE ZINC-BINDING DOMAIN-CONTAINING PROTEIN-RELATED-RELATED"/>
    <property type="match status" value="1"/>
</dbReference>
<name>A0A699L792_TANCI</name>
<reference evidence="3" key="1">
    <citation type="journal article" date="2019" name="Sci. Rep.">
        <title>Draft genome of Tanacetum cinerariifolium, the natural source of mosquito coil.</title>
        <authorList>
            <person name="Yamashiro T."/>
            <person name="Shiraishi A."/>
            <person name="Satake H."/>
            <person name="Nakayama K."/>
        </authorList>
    </citation>
    <scope>NUCLEOTIDE SEQUENCE</scope>
</reference>
<evidence type="ECO:0000259" key="2">
    <source>
        <dbReference type="Pfam" id="PF00078"/>
    </source>
</evidence>
<feature type="transmembrane region" description="Helical" evidence="1">
    <location>
        <begin position="302"/>
        <end position="325"/>
    </location>
</feature>
<keyword evidence="3" id="KW-0808">Transferase</keyword>
<evidence type="ECO:0000313" key="3">
    <source>
        <dbReference type="EMBL" id="GFB22132.1"/>
    </source>
</evidence>
<keyword evidence="1" id="KW-0812">Transmembrane</keyword>
<feature type="non-terminal residue" evidence="3">
    <location>
        <position position="332"/>
    </location>
</feature>
<feature type="domain" description="Reverse transcriptase" evidence="2">
    <location>
        <begin position="196"/>
        <end position="287"/>
    </location>
</feature>
<evidence type="ECO:0000256" key="1">
    <source>
        <dbReference type="SAM" id="Phobius"/>
    </source>
</evidence>
<gene>
    <name evidence="3" type="ORF">Tci_694103</name>
</gene>
<keyword evidence="1" id="KW-0472">Membrane</keyword>
<dbReference type="EMBL" id="BKCJ010578750">
    <property type="protein sequence ID" value="GFB22132.1"/>
    <property type="molecule type" value="Genomic_DNA"/>
</dbReference>
<keyword evidence="3" id="KW-0695">RNA-directed DNA polymerase</keyword>
<dbReference type="SUPFAM" id="SSF56672">
    <property type="entry name" value="DNA/RNA polymerases"/>
    <property type="match status" value="1"/>
</dbReference>
<dbReference type="Pfam" id="PF00078">
    <property type="entry name" value="RVT_1"/>
    <property type="match status" value="1"/>
</dbReference>
<feature type="transmembrane region" description="Helical" evidence="1">
    <location>
        <begin position="274"/>
        <end position="296"/>
    </location>
</feature>
<organism evidence="3">
    <name type="scientific">Tanacetum cinerariifolium</name>
    <name type="common">Dalmatian daisy</name>
    <name type="synonym">Chrysanthemum cinerariifolium</name>
    <dbReference type="NCBI Taxonomy" id="118510"/>
    <lineage>
        <taxon>Eukaryota</taxon>
        <taxon>Viridiplantae</taxon>
        <taxon>Streptophyta</taxon>
        <taxon>Embryophyta</taxon>
        <taxon>Tracheophyta</taxon>
        <taxon>Spermatophyta</taxon>
        <taxon>Magnoliopsida</taxon>
        <taxon>eudicotyledons</taxon>
        <taxon>Gunneridae</taxon>
        <taxon>Pentapetalae</taxon>
        <taxon>asterids</taxon>
        <taxon>campanulids</taxon>
        <taxon>Asterales</taxon>
        <taxon>Asteraceae</taxon>
        <taxon>Asteroideae</taxon>
        <taxon>Anthemideae</taxon>
        <taxon>Anthemidinae</taxon>
        <taxon>Tanacetum</taxon>
    </lineage>
</organism>
<dbReference type="AlphaFoldDB" id="A0A699L792"/>
<comment type="caution">
    <text evidence="3">The sequence shown here is derived from an EMBL/GenBank/DDBJ whole genome shotgun (WGS) entry which is preliminary data.</text>
</comment>
<dbReference type="GO" id="GO:0003964">
    <property type="term" value="F:RNA-directed DNA polymerase activity"/>
    <property type="evidence" value="ECO:0007669"/>
    <property type="project" value="UniProtKB-KW"/>
</dbReference>
<accession>A0A699L792</accession>
<protein>
    <submittedName>
        <fullName evidence="3">RNA-directed DNA polymerase, eukaryota, reverse transcriptase zinc-binding domain protein</fullName>
    </submittedName>
</protein>
<keyword evidence="1" id="KW-1133">Transmembrane helix</keyword>
<dbReference type="InterPro" id="IPR043502">
    <property type="entry name" value="DNA/RNA_pol_sf"/>
</dbReference>